<comment type="caution">
    <text evidence="3">The sequence shown here is derived from an EMBL/GenBank/DDBJ whole genome shotgun (WGS) entry which is preliminary data.</text>
</comment>
<dbReference type="GO" id="GO:0016787">
    <property type="term" value="F:hydrolase activity"/>
    <property type="evidence" value="ECO:0007669"/>
    <property type="project" value="InterPro"/>
</dbReference>
<dbReference type="Gene3D" id="3.20.20.140">
    <property type="entry name" value="Metal-dependent hydrolases"/>
    <property type="match status" value="1"/>
</dbReference>
<dbReference type="GO" id="GO:0016831">
    <property type="term" value="F:carboxy-lyase activity"/>
    <property type="evidence" value="ECO:0007669"/>
    <property type="project" value="InterPro"/>
</dbReference>
<dbReference type="SUPFAM" id="SSF51556">
    <property type="entry name" value="Metallo-dependent hydrolases"/>
    <property type="match status" value="1"/>
</dbReference>
<evidence type="ECO:0000313" key="3">
    <source>
        <dbReference type="EMBL" id="MCU4753114.1"/>
    </source>
</evidence>
<evidence type="ECO:0000313" key="4">
    <source>
        <dbReference type="Proteomes" id="UP001321047"/>
    </source>
</evidence>
<name>A0AAP3E8B9_9EURY</name>
<dbReference type="InterPro" id="IPR006680">
    <property type="entry name" value="Amidohydro-rel"/>
</dbReference>
<reference evidence="3 4" key="1">
    <citation type="submission" date="2022-09" db="EMBL/GenBank/DDBJ databases">
        <title>Enrichment on poylsaccharides allowed isolation of novel metabolic and taxonomic groups of Haloarchaea.</title>
        <authorList>
            <person name="Sorokin D.Y."/>
            <person name="Elcheninov A.G."/>
            <person name="Khizhniak T.V."/>
            <person name="Kolganova T.V."/>
            <person name="Kublanov I.V."/>
        </authorList>
    </citation>
    <scope>NUCLEOTIDE SEQUENCE [LARGE SCALE GENOMIC DNA]</scope>
    <source>
        <strain evidence="3 4">AArc-curdl1</strain>
    </source>
</reference>
<dbReference type="AlphaFoldDB" id="A0AAP3E8B9"/>
<dbReference type="InterPro" id="IPR032466">
    <property type="entry name" value="Metal_Hydrolase"/>
</dbReference>
<dbReference type="CDD" id="cd01292">
    <property type="entry name" value="metallo-dependent_hydrolases"/>
    <property type="match status" value="1"/>
</dbReference>
<gene>
    <name evidence="3" type="ORF">OB919_14200</name>
</gene>
<protein>
    <submittedName>
        <fullName evidence="3">Amidohydrolase family protein</fullName>
    </submittedName>
</protein>
<dbReference type="PANTHER" id="PTHR21240">
    <property type="entry name" value="2-AMINO-3-CARBOXYLMUCONATE-6-SEMIALDEHYDE DECARBOXYLASE"/>
    <property type="match status" value="1"/>
</dbReference>
<dbReference type="RefSeq" id="WP_342809439.1">
    <property type="nucleotide sequence ID" value="NZ_JAOPJZ010000013.1"/>
</dbReference>
<sequence length="320" mass="36713">MPPIIDIHSHLWAEDWLPETFWDAFVDIAVRQNEKRGKTVDPERIRESYLPTYWDPTGEKLLTRMEEANIDHQVVFGVDFGLALGEPETPVQEVNEIIRDFRNDNPDRISAFATIDPRREGAADHIDTALGEWEMDGLKLHPTAGFYLHDEETYEVLDVVREHGKPVLTDTGPVFAPLYSKYSHPTNLDEVLSDFQDLDFIAAHMSFGWWRDLHAIADNKVNSGLHVDISGWQAEVKHHPEEFAKALRWLMDDVGSDRMFFGTDDPAFDPVHPKEEWIETLRELPEREVEPTFTTEEIEQLLGGAAAAFLEKYDSGPYSQ</sequence>
<evidence type="ECO:0000256" key="1">
    <source>
        <dbReference type="ARBA" id="ARBA00023239"/>
    </source>
</evidence>
<dbReference type="Proteomes" id="UP001321047">
    <property type="component" value="Unassembled WGS sequence"/>
</dbReference>
<dbReference type="PANTHER" id="PTHR21240:SF19">
    <property type="entry name" value="CATALYTIC_ HYDROLASE"/>
    <property type="match status" value="1"/>
</dbReference>
<keyword evidence="4" id="KW-1185">Reference proteome</keyword>
<organism evidence="3 4">
    <name type="scientific">Natronosalvus hydrolyticus</name>
    <dbReference type="NCBI Taxonomy" id="2979988"/>
    <lineage>
        <taxon>Archaea</taxon>
        <taxon>Methanobacteriati</taxon>
        <taxon>Methanobacteriota</taxon>
        <taxon>Stenosarchaea group</taxon>
        <taxon>Halobacteria</taxon>
        <taxon>Halobacteriales</taxon>
        <taxon>Natrialbaceae</taxon>
        <taxon>Natronosalvus</taxon>
    </lineage>
</organism>
<dbReference type="Pfam" id="PF04909">
    <property type="entry name" value="Amidohydro_2"/>
    <property type="match status" value="1"/>
</dbReference>
<dbReference type="InterPro" id="IPR032465">
    <property type="entry name" value="ACMSD"/>
</dbReference>
<feature type="domain" description="Amidohydrolase-related" evidence="2">
    <location>
        <begin position="5"/>
        <end position="310"/>
    </location>
</feature>
<accession>A0AAP3E8B9</accession>
<proteinExistence type="predicted"/>
<evidence type="ECO:0000259" key="2">
    <source>
        <dbReference type="Pfam" id="PF04909"/>
    </source>
</evidence>
<keyword evidence="1" id="KW-0456">Lyase</keyword>
<dbReference type="EMBL" id="JAOPJZ010000013">
    <property type="protein sequence ID" value="MCU4753114.1"/>
    <property type="molecule type" value="Genomic_DNA"/>
</dbReference>